<dbReference type="SUPFAM" id="SSF48371">
    <property type="entry name" value="ARM repeat"/>
    <property type="match status" value="1"/>
</dbReference>
<evidence type="ECO:0000313" key="2">
    <source>
        <dbReference type="RefSeq" id="XP_010438097.1"/>
    </source>
</evidence>
<organism evidence="1 2">
    <name type="scientific">Camelina sativa</name>
    <name type="common">False flax</name>
    <name type="synonym">Myagrum sativum</name>
    <dbReference type="NCBI Taxonomy" id="90675"/>
    <lineage>
        <taxon>Eukaryota</taxon>
        <taxon>Viridiplantae</taxon>
        <taxon>Streptophyta</taxon>
        <taxon>Embryophyta</taxon>
        <taxon>Tracheophyta</taxon>
        <taxon>Spermatophyta</taxon>
        <taxon>Magnoliopsida</taxon>
        <taxon>eudicotyledons</taxon>
        <taxon>Gunneridae</taxon>
        <taxon>Pentapetalae</taxon>
        <taxon>rosids</taxon>
        <taxon>malvids</taxon>
        <taxon>Brassicales</taxon>
        <taxon>Brassicaceae</taxon>
        <taxon>Camelineae</taxon>
        <taxon>Camelina</taxon>
    </lineage>
</organism>
<sequence length="568" mass="64194">MATSADARAVKSLNTSGGRKKFVFKNLPERINEIDITSTEFRTLNKVKAEPSEGSTFFRDCLVEWRELNTAEDFILFYEEMLPLVQNLELVILEKENIFSKLVSRLQMKARLSLEPILRLIAALSRDLLRDFLPFLPRIVNSLLILLKNGAHKEPEIIEQIFSSWSSIIESLRKYLVCDIEGILRDTLELRYHPKDYISEFMSESMSFLLRNASDEQLEKGISMILSEVAHQPNNVGGVGLLYYAMRGTCGGLHSKAGRVLRFLLKDSTLSLCDNFPKGPGTVVEVVSLVLQRICEDLEAEKSIVMWEYLYKNINKSISNKKSVHLSRLLNVLTAVVRIEKGRKVHDSSSLIGIVSRIVSTFVASSGTLVEGDNLSAVLDEVLQLILCTINRVNEMPIVASQWAPIFALKSSSLLTFLREFLLKDHSVVKAFTNNILSAINNMIWESPEEVIPLLLTLCESQQTSHDGVNIINQIFEGKYERIHSFLEKNLKEIQQNIENTGLVQIDEAKLAIIWGVVNCYPYFRVDSSLLICFKKTLRQHLGVSDVSSVDRTHEDSWAGSATIQNPK</sequence>
<dbReference type="Proteomes" id="UP000694864">
    <property type="component" value="Chromosome 11"/>
</dbReference>
<dbReference type="PANTHER" id="PTHR17695:SF11">
    <property type="entry name" value="SMALL SUBUNIT PROCESSOME COMPONENT 20 HOMOLOG"/>
    <property type="match status" value="1"/>
</dbReference>
<accession>A0ABM0U9Y8</accession>
<keyword evidence="1" id="KW-1185">Reference proteome</keyword>
<reference evidence="2" key="2">
    <citation type="submission" date="2025-08" db="UniProtKB">
        <authorList>
            <consortium name="RefSeq"/>
        </authorList>
    </citation>
    <scope>IDENTIFICATION</scope>
    <source>
        <tissue evidence="2">Leaf</tissue>
    </source>
</reference>
<evidence type="ECO:0000313" key="1">
    <source>
        <dbReference type="Proteomes" id="UP000694864"/>
    </source>
</evidence>
<protein>
    <submittedName>
        <fullName evidence="2">Uncharacterized protein LOC104721737</fullName>
    </submittedName>
</protein>
<proteinExistence type="predicted"/>
<gene>
    <name evidence="2" type="primary">LOC104721737</name>
</gene>
<dbReference type="PANTHER" id="PTHR17695">
    <property type="entry name" value="SMALL SUBUNIT PROCESSOME COMPONENT 20 HOMOLOG"/>
    <property type="match status" value="1"/>
</dbReference>
<reference evidence="1" key="1">
    <citation type="journal article" date="2014" name="Nat. Commun.">
        <title>The emerging biofuel crop Camelina sativa retains a highly undifferentiated hexaploid genome structure.</title>
        <authorList>
            <person name="Kagale S."/>
            <person name="Koh C."/>
            <person name="Nixon J."/>
            <person name="Bollina V."/>
            <person name="Clarke W.E."/>
            <person name="Tuteja R."/>
            <person name="Spillane C."/>
            <person name="Robinson S.J."/>
            <person name="Links M.G."/>
            <person name="Clarke C."/>
            <person name="Higgins E.E."/>
            <person name="Huebert T."/>
            <person name="Sharpe A.G."/>
            <person name="Parkin I.A."/>
        </authorList>
    </citation>
    <scope>NUCLEOTIDE SEQUENCE [LARGE SCALE GENOMIC DNA]</scope>
    <source>
        <strain evidence="1">cv. DH55</strain>
    </source>
</reference>
<dbReference type="GeneID" id="104721737"/>
<dbReference type="InterPro" id="IPR052575">
    <property type="entry name" value="SSU_processome_comp_20"/>
</dbReference>
<name>A0ABM0U9Y8_CAMSA</name>
<dbReference type="RefSeq" id="XP_010438097.1">
    <property type="nucleotide sequence ID" value="XM_010439795.2"/>
</dbReference>
<dbReference type="InterPro" id="IPR016024">
    <property type="entry name" value="ARM-type_fold"/>
</dbReference>